<dbReference type="GO" id="GO:0016020">
    <property type="term" value="C:membrane"/>
    <property type="evidence" value="ECO:0007669"/>
    <property type="project" value="UniProtKB-SubCell"/>
</dbReference>
<feature type="transmembrane region" description="Helical" evidence="9">
    <location>
        <begin position="267"/>
        <end position="287"/>
    </location>
</feature>
<dbReference type="GO" id="GO:0015171">
    <property type="term" value="F:amino acid transmembrane transporter activity"/>
    <property type="evidence" value="ECO:0007669"/>
    <property type="project" value="UniProtKB-ARBA"/>
</dbReference>
<keyword evidence="6 9" id="KW-1133">Transmembrane helix</keyword>
<evidence type="ECO:0000256" key="2">
    <source>
        <dbReference type="ARBA" id="ARBA00006983"/>
    </source>
</evidence>
<evidence type="ECO:0000259" key="10">
    <source>
        <dbReference type="Pfam" id="PF00324"/>
    </source>
</evidence>
<reference evidence="11" key="1">
    <citation type="journal article" date="2021" name="Open Biol.">
        <title>Shared evolutionary footprints suggest mitochondrial oxidative damage underlies multiple complex I losses in fungi.</title>
        <authorList>
            <person name="Schikora-Tamarit M.A."/>
            <person name="Marcet-Houben M."/>
            <person name="Nosek J."/>
            <person name="Gabaldon T."/>
        </authorList>
    </citation>
    <scope>NUCLEOTIDE SEQUENCE</scope>
    <source>
        <strain evidence="11">NCAIM Y.01608</strain>
    </source>
</reference>
<name>A0A9P8TDY0_9ASCO</name>
<evidence type="ECO:0000256" key="4">
    <source>
        <dbReference type="ARBA" id="ARBA00022692"/>
    </source>
</evidence>
<accession>A0A9P8TDY0</accession>
<comment type="subcellular location">
    <subcellularLocation>
        <location evidence="1">Membrane</location>
        <topology evidence="1">Multi-pass membrane protein</topology>
    </subcellularLocation>
</comment>
<evidence type="ECO:0000313" key="12">
    <source>
        <dbReference type="Proteomes" id="UP000788993"/>
    </source>
</evidence>
<dbReference type="AlphaFoldDB" id="A0A9P8TDY0"/>
<feature type="transmembrane region" description="Helical" evidence="9">
    <location>
        <begin position="65"/>
        <end position="83"/>
    </location>
</feature>
<reference evidence="11" key="2">
    <citation type="submission" date="2021-01" db="EMBL/GenBank/DDBJ databases">
        <authorList>
            <person name="Schikora-Tamarit M.A."/>
        </authorList>
    </citation>
    <scope>NUCLEOTIDE SEQUENCE</scope>
    <source>
        <strain evidence="11">NCAIM Y.01608</strain>
    </source>
</reference>
<dbReference type="Proteomes" id="UP000788993">
    <property type="component" value="Unassembled WGS sequence"/>
</dbReference>
<feature type="transmembrane region" description="Helical" evidence="9">
    <location>
        <begin position="398"/>
        <end position="423"/>
    </location>
</feature>
<keyword evidence="5" id="KW-0029">Amino-acid transport</keyword>
<comment type="similarity">
    <text evidence="2">Belongs to the amino acid-polyamine-organocation (APC) superfamily. YAT (TC 2.A.3.10) family.</text>
</comment>
<feature type="region of interest" description="Disordered" evidence="8">
    <location>
        <begin position="874"/>
        <end position="904"/>
    </location>
</feature>
<keyword evidence="12" id="KW-1185">Reference proteome</keyword>
<keyword evidence="4 9" id="KW-0812">Transmembrane</keyword>
<feature type="transmembrane region" description="Helical" evidence="9">
    <location>
        <begin position="444"/>
        <end position="467"/>
    </location>
</feature>
<protein>
    <recommendedName>
        <fullName evidence="10">Amino acid permease/ SLC12A domain-containing protein</fullName>
    </recommendedName>
</protein>
<evidence type="ECO:0000256" key="9">
    <source>
        <dbReference type="SAM" id="Phobius"/>
    </source>
</evidence>
<evidence type="ECO:0000256" key="5">
    <source>
        <dbReference type="ARBA" id="ARBA00022970"/>
    </source>
</evidence>
<organism evidence="11 12">
    <name type="scientific">Ogataea polymorpha</name>
    <dbReference type="NCBI Taxonomy" id="460523"/>
    <lineage>
        <taxon>Eukaryota</taxon>
        <taxon>Fungi</taxon>
        <taxon>Dikarya</taxon>
        <taxon>Ascomycota</taxon>
        <taxon>Saccharomycotina</taxon>
        <taxon>Pichiomycetes</taxon>
        <taxon>Pichiales</taxon>
        <taxon>Pichiaceae</taxon>
        <taxon>Ogataea</taxon>
    </lineage>
</organism>
<keyword evidence="3" id="KW-0813">Transport</keyword>
<dbReference type="PANTHER" id="PTHR43341">
    <property type="entry name" value="AMINO ACID PERMEASE"/>
    <property type="match status" value="1"/>
</dbReference>
<dbReference type="InterPro" id="IPR050524">
    <property type="entry name" value="APC_YAT"/>
</dbReference>
<feature type="transmembrane region" description="Helical" evidence="9">
    <location>
        <begin position="473"/>
        <end position="491"/>
    </location>
</feature>
<evidence type="ECO:0000256" key="6">
    <source>
        <dbReference type="ARBA" id="ARBA00022989"/>
    </source>
</evidence>
<dbReference type="Pfam" id="PF00324">
    <property type="entry name" value="AA_permease"/>
    <property type="match status" value="1"/>
</dbReference>
<dbReference type="EMBL" id="JAEUBD010000382">
    <property type="protein sequence ID" value="KAH3675376.1"/>
    <property type="molecule type" value="Genomic_DNA"/>
</dbReference>
<dbReference type="Gene3D" id="1.20.1740.10">
    <property type="entry name" value="Amino acid/polyamine transporter I"/>
    <property type="match status" value="1"/>
</dbReference>
<feature type="transmembrane region" description="Helical" evidence="9">
    <location>
        <begin position="369"/>
        <end position="386"/>
    </location>
</feature>
<dbReference type="PANTHER" id="PTHR43341:SF1">
    <property type="entry name" value="GENERAL AMINO-ACID PERMEASE GAP1"/>
    <property type="match status" value="1"/>
</dbReference>
<feature type="transmembrane region" description="Helical" evidence="9">
    <location>
        <begin position="35"/>
        <end position="59"/>
    </location>
</feature>
<comment type="caution">
    <text evidence="11">The sequence shown here is derived from an EMBL/GenBank/DDBJ whole genome shotgun (WGS) entry which is preliminary data.</text>
</comment>
<feature type="transmembrane region" description="Helical" evidence="9">
    <location>
        <begin position="146"/>
        <end position="166"/>
    </location>
</feature>
<feature type="transmembrane region" description="Helical" evidence="9">
    <location>
        <begin position="172"/>
        <end position="192"/>
    </location>
</feature>
<gene>
    <name evidence="11" type="ORF">OGATHE_001716</name>
</gene>
<feature type="domain" description="Amino acid permease/ SLC12A" evidence="10">
    <location>
        <begin position="34"/>
        <end position="499"/>
    </location>
</feature>
<evidence type="ECO:0000256" key="3">
    <source>
        <dbReference type="ARBA" id="ARBA00022448"/>
    </source>
</evidence>
<dbReference type="InterPro" id="IPR004841">
    <property type="entry name" value="AA-permease/SLC12A_dom"/>
</dbReference>
<evidence type="ECO:0000313" key="11">
    <source>
        <dbReference type="EMBL" id="KAH3675376.1"/>
    </source>
</evidence>
<proteinExistence type="inferred from homology"/>
<keyword evidence="7 9" id="KW-0472">Membrane</keyword>
<evidence type="ECO:0000256" key="7">
    <source>
        <dbReference type="ARBA" id="ARBA00023136"/>
    </source>
</evidence>
<sequence>MTEVKEKLPEVEIEAASILSIPDNKLKKHLKPRHVNFLALGGSLGVGLLIGSGGSLAIAGPVGMLLSYMIMGLITMCTLFSLAEMCSFLGSEGNFVEMVSRFVDKSAGFAYTWCYALGYNLTLPSEISSICLLIGYWDTEKKLPDYAIVLIFTFFVLMVNIVDVGAYGEVEFWITMVKLLLIVGSMIFCLVATCGGNPLHKTTGFQYWRDPGPFVHYLTDKPVGKFLGVWRVFINAGFGFQGTEVVALTNSEVPNFRKMAPSLMKSVIVRIITFNVVSLFMVTLMVASNDDKLLSAVNAGAGNGAESPFVIAVENAGVKVLPSVVNGGILIAAMSAANTQIYIPSRTYFFGQKYGYCPKFLTITNRNGVPYYSVICNAAFGLLALLTLNNTAEQVFNWLMNLTTVFGFIGWTLINYAFIRYYYGLKKQGIDRDELPIYKSPLQPYSAIFAALMLVLITFTQGFTAFIPWDTQNFFAAYISLVIFVVFWVGYKGCTKNFRQIPLENIDLSYSQDEDELENLFLFAARGGNVGHRRRLQGSVVLINIGLVGELNVVNKQHHNEHRSDDAHSGPSNDLLRFAVGPGNGISLLGSLLVLESHLDAAVNFVGVALGVFWQILIKLGQNHRVPDRACNGRANQRANGAECKEESSRHGNVVTASHSLHNHLQRALVETSACTDKHLGHVQKRPGSHAVARVDKVHQQNVSQSSHNAENLETRLFRVVDPAGLSNSHVVGNLKHRLHIRGEGRVLTPVQSNNDAGEQRGFLQQGLVLHKRILGNLGVPQEEQTENDEPNHQKCNEPGFVPFVWTGLSGQCEWNEKEHKSNGHQNASKQIQFDKQVVSGLLEEVSFRKALERLDNLVLTSGFGLAVDNVHHSGQNKTRDEHDNGPHSIAPSPGGVLDESVLNDGSDVKRRHCRNGVRKLRHETTVDERGSISNEHLLEHTVPDFSNSVQNLCTDISLHVLACGVKNVRHGVHKDRETETLTAAEKVVELGHYRIRDDCRNFVGDIGGGNQGMGIKMGRGVGIQTRRGVSGKSFDKSCKNKHTVGGKNELFASRRT</sequence>
<evidence type="ECO:0000256" key="8">
    <source>
        <dbReference type="SAM" id="MobiDB-lite"/>
    </source>
</evidence>
<evidence type="ECO:0000256" key="1">
    <source>
        <dbReference type="ARBA" id="ARBA00004141"/>
    </source>
</evidence>